<feature type="transmembrane region" description="Helical" evidence="8">
    <location>
        <begin position="254"/>
        <end position="274"/>
    </location>
</feature>
<comment type="subcellular location">
    <subcellularLocation>
        <location evidence="1">Cell membrane</location>
        <topology evidence="1">Multi-pass membrane protein</topology>
    </subcellularLocation>
</comment>
<evidence type="ECO:0000256" key="4">
    <source>
        <dbReference type="ARBA" id="ARBA00022475"/>
    </source>
</evidence>
<keyword evidence="4" id="KW-1003">Cell membrane</keyword>
<evidence type="ECO:0000256" key="8">
    <source>
        <dbReference type="SAM" id="Phobius"/>
    </source>
</evidence>
<feature type="transmembrane region" description="Helical" evidence="8">
    <location>
        <begin position="136"/>
        <end position="155"/>
    </location>
</feature>
<dbReference type="Pfam" id="PF07690">
    <property type="entry name" value="MFS_1"/>
    <property type="match status" value="1"/>
</dbReference>
<reference evidence="10 11" key="1">
    <citation type="submission" date="2018-12" db="EMBL/GenBank/DDBJ databases">
        <title>Marinifilum JC070 sp. nov., a marine bacterium isolated from Yongle Blue Hole in the South China Sea.</title>
        <authorList>
            <person name="Fu T."/>
        </authorList>
    </citation>
    <scope>NUCLEOTIDE SEQUENCE [LARGE SCALE GENOMIC DNA]</scope>
    <source>
        <strain evidence="10 11">JC070</strain>
    </source>
</reference>
<feature type="transmembrane region" description="Helical" evidence="8">
    <location>
        <begin position="167"/>
        <end position="184"/>
    </location>
</feature>
<evidence type="ECO:0000256" key="7">
    <source>
        <dbReference type="ARBA" id="ARBA00023136"/>
    </source>
</evidence>
<dbReference type="PANTHER" id="PTHR23502:SF132">
    <property type="entry name" value="POLYAMINE TRANSPORTER 2-RELATED"/>
    <property type="match status" value="1"/>
</dbReference>
<evidence type="ECO:0000256" key="5">
    <source>
        <dbReference type="ARBA" id="ARBA00022692"/>
    </source>
</evidence>
<name>A0ABX1WTX2_9BACT</name>
<evidence type="ECO:0000256" key="2">
    <source>
        <dbReference type="ARBA" id="ARBA00006236"/>
    </source>
</evidence>
<keyword evidence="11" id="KW-1185">Reference proteome</keyword>
<dbReference type="EMBL" id="RZNH01000008">
    <property type="protein sequence ID" value="NOU59522.1"/>
    <property type="molecule type" value="Genomic_DNA"/>
</dbReference>
<dbReference type="PANTHER" id="PTHR23502">
    <property type="entry name" value="MAJOR FACILITATOR SUPERFAMILY"/>
    <property type="match status" value="1"/>
</dbReference>
<comment type="caution">
    <text evidence="10">The sequence shown here is derived from an EMBL/GenBank/DDBJ whole genome shotgun (WGS) entry which is preliminary data.</text>
</comment>
<keyword evidence="3" id="KW-0813">Transport</keyword>
<feature type="transmembrane region" description="Helical" evidence="8">
    <location>
        <begin position="341"/>
        <end position="364"/>
    </location>
</feature>
<evidence type="ECO:0000256" key="1">
    <source>
        <dbReference type="ARBA" id="ARBA00004651"/>
    </source>
</evidence>
<dbReference type="PROSITE" id="PS00216">
    <property type="entry name" value="SUGAR_TRANSPORT_1"/>
    <property type="match status" value="1"/>
</dbReference>
<feature type="transmembrane region" description="Helical" evidence="8">
    <location>
        <begin position="281"/>
        <end position="302"/>
    </location>
</feature>
<dbReference type="InterPro" id="IPR036259">
    <property type="entry name" value="MFS_trans_sf"/>
</dbReference>
<evidence type="ECO:0000313" key="10">
    <source>
        <dbReference type="EMBL" id="NOU59522.1"/>
    </source>
</evidence>
<dbReference type="InterPro" id="IPR004812">
    <property type="entry name" value="Efflux_drug-R_Bcr/CmlA"/>
</dbReference>
<dbReference type="Proteomes" id="UP000732105">
    <property type="component" value="Unassembled WGS sequence"/>
</dbReference>
<keyword evidence="6 8" id="KW-1133">Transmembrane helix</keyword>
<dbReference type="InterPro" id="IPR020846">
    <property type="entry name" value="MFS_dom"/>
</dbReference>
<accession>A0ABX1WTX2</accession>
<proteinExistence type="inferred from homology"/>
<feature type="domain" description="Major facilitator superfamily (MFS) profile" evidence="9">
    <location>
        <begin position="11"/>
        <end position="400"/>
    </location>
</feature>
<keyword evidence="7 8" id="KW-0472">Membrane</keyword>
<comment type="similarity">
    <text evidence="2">Belongs to the major facilitator superfamily. Bcr/CmlA family.</text>
</comment>
<keyword evidence="5 8" id="KW-0812">Transmembrane</keyword>
<gene>
    <name evidence="10" type="ORF">ELS83_06805</name>
</gene>
<dbReference type="Gene3D" id="1.20.1720.10">
    <property type="entry name" value="Multidrug resistance protein D"/>
    <property type="match status" value="1"/>
</dbReference>
<feature type="transmembrane region" description="Helical" evidence="8">
    <location>
        <begin position="79"/>
        <end position="97"/>
    </location>
</feature>
<dbReference type="SUPFAM" id="SSF103473">
    <property type="entry name" value="MFS general substrate transporter"/>
    <property type="match status" value="1"/>
</dbReference>
<sequence length="406" mass="44634">MQIQKKSDIEFIIIMASLMSLASLSIDALLPGLPEIAKTIGISDPKNNQLLVTIIFLGMGFGQLISGPLSDSIGRKNTIYLGFSLFTFSSLLCIYSTSMEMMIIGRFIQGIGLSAPRTVATAMVRDRFVGDYMAKIMSFVTVIFILAPIIAPSFGKLMLSNFGWESIFSSQLLFGLFVIIWLWQRQPETLSPDKRKQMSLSLFTNGIKEFAKHPQSLTFTFMSGLILSAFMVYLSSSQQIFQEQYGLVEEFPFIFSGIAIVIGLSTFLNGSLVVKFGMLKLATNFTILLCCISLTYVILFFGEPNPNFGILLLFFVLMLFCIGFIFGNINALAMQPMGHIAGIGAALFGFIGTVLAVPIATFIGRFIDTTALPLFAGFAICSGTSLLLIYYYKLVLKKASLKQSTS</sequence>
<dbReference type="PROSITE" id="PS50850">
    <property type="entry name" value="MFS"/>
    <property type="match status" value="1"/>
</dbReference>
<evidence type="ECO:0000259" key="9">
    <source>
        <dbReference type="PROSITE" id="PS50850"/>
    </source>
</evidence>
<organism evidence="10 11">
    <name type="scientific">Marinifilum caeruleilacunae</name>
    <dbReference type="NCBI Taxonomy" id="2499076"/>
    <lineage>
        <taxon>Bacteria</taxon>
        <taxon>Pseudomonadati</taxon>
        <taxon>Bacteroidota</taxon>
        <taxon>Bacteroidia</taxon>
        <taxon>Marinilabiliales</taxon>
        <taxon>Marinifilaceae</taxon>
    </lineage>
</organism>
<evidence type="ECO:0000313" key="11">
    <source>
        <dbReference type="Proteomes" id="UP000732105"/>
    </source>
</evidence>
<evidence type="ECO:0000256" key="6">
    <source>
        <dbReference type="ARBA" id="ARBA00022989"/>
    </source>
</evidence>
<dbReference type="RefSeq" id="WP_171594800.1">
    <property type="nucleotide sequence ID" value="NZ_RZNH01000008.1"/>
</dbReference>
<protein>
    <submittedName>
        <fullName evidence="10">Bcr/CflA family efflux MFS transporter</fullName>
    </submittedName>
</protein>
<feature type="transmembrane region" description="Helical" evidence="8">
    <location>
        <begin position="50"/>
        <end position="67"/>
    </location>
</feature>
<feature type="transmembrane region" description="Helical" evidence="8">
    <location>
        <begin position="370"/>
        <end position="392"/>
    </location>
</feature>
<feature type="transmembrane region" description="Helical" evidence="8">
    <location>
        <begin position="308"/>
        <end position="329"/>
    </location>
</feature>
<evidence type="ECO:0000256" key="3">
    <source>
        <dbReference type="ARBA" id="ARBA00022448"/>
    </source>
</evidence>
<feature type="transmembrane region" description="Helical" evidence="8">
    <location>
        <begin position="217"/>
        <end position="234"/>
    </location>
</feature>
<dbReference type="NCBIfam" id="TIGR00710">
    <property type="entry name" value="efflux_Bcr_CflA"/>
    <property type="match status" value="1"/>
</dbReference>
<dbReference type="CDD" id="cd17320">
    <property type="entry name" value="MFS_MdfA_MDR_like"/>
    <property type="match status" value="1"/>
</dbReference>
<dbReference type="InterPro" id="IPR005829">
    <property type="entry name" value="Sugar_transporter_CS"/>
</dbReference>
<dbReference type="InterPro" id="IPR011701">
    <property type="entry name" value="MFS"/>
</dbReference>